<dbReference type="PROSITE" id="PS50109">
    <property type="entry name" value="HIS_KIN"/>
    <property type="match status" value="1"/>
</dbReference>
<dbReference type="SUPFAM" id="SSF55874">
    <property type="entry name" value="ATPase domain of HSP90 chaperone/DNA topoisomerase II/histidine kinase"/>
    <property type="match status" value="1"/>
</dbReference>
<evidence type="ECO:0000313" key="16">
    <source>
        <dbReference type="EMBL" id="MCK0088616.1"/>
    </source>
</evidence>
<dbReference type="SUPFAM" id="SSF47384">
    <property type="entry name" value="Homodimeric domain of signal transducing histidine kinase"/>
    <property type="match status" value="1"/>
</dbReference>
<accession>A0AAW5F9L8</accession>
<dbReference type="GO" id="GO:0005524">
    <property type="term" value="F:ATP binding"/>
    <property type="evidence" value="ECO:0007669"/>
    <property type="project" value="UniProtKB-KW"/>
</dbReference>
<evidence type="ECO:0000256" key="11">
    <source>
        <dbReference type="ARBA" id="ARBA00022989"/>
    </source>
</evidence>
<dbReference type="GO" id="GO:0005886">
    <property type="term" value="C:plasma membrane"/>
    <property type="evidence" value="ECO:0007669"/>
    <property type="project" value="UniProtKB-SubCell"/>
</dbReference>
<keyword evidence="4" id="KW-1003">Cell membrane</keyword>
<sequence length="784" mass="88795">MKFSRLSMQAQKLIASALHLIFLTVMFAGIGTMYLNDNFGIGITRVQNTVYEDTDEFTRQFNRDLNDIFQYIEYNPTFESGGAIDVSKKMLQMTFGPNETESFSLADIISYLQTMGYQLNEDFQCNKVSAPALEAKTREGYIDWSASEPKKNYSYLIPGTRRATLEDVSLEIMESLHQYYSTYNRLLANPSNLHFKVEYIDQESSTKRATIFANDQELTPDVIKTYGKYAYLPGNSVFYDTNLKSIALNTVSALAANNPYDTKTFYLLAGVDTSYPVVDVYSENRDAYLSMQHYYISGFVLLVTGGMIAVLTLLFLLKVSGHRNVGDKTITLHGFDKTSTETGIVMFSLMTLAGLILCRLVLVRIAHLVLPEESWALSERVLYTAVFYLGALLLFFSMLRRYKAGTIWTGSFVCRWSEHLSIFFTGQSFTTRLTVSFLAYAAINTSLISLAWFLWDRIYLSKTAVYALTGMVILACAAFNLWIFYLMFKHSVEHDMISTAIEHLSAGETSYQVNLDDFDGKEYELAANINNISMGLETALQEKVKSERLKTDLITNVSHDIKTPLTSIINYVGLIRRENIQDEKILRYLDVLEQKANRLKTLTEDLVEASKASSGNLKLEISDINFTQLVYQTNGEFEEKFASRHLELITTAPEETLLIEADGRRLWRVLENLYNNAFKYAMESSRIYIDITKTDISVSEEGLLLPAQVVFTIKNVSANPLNIRGDELTERFVRGDVARTTEGSGLGLSIAKSLTELQNGRFEIYIDGDLFKVQLSFDVKKANL</sequence>
<keyword evidence="7 14" id="KW-0812">Transmembrane</keyword>
<evidence type="ECO:0000256" key="12">
    <source>
        <dbReference type="ARBA" id="ARBA00023012"/>
    </source>
</evidence>
<dbReference type="Gene3D" id="3.30.565.10">
    <property type="entry name" value="Histidine kinase-like ATPase, C-terminal domain"/>
    <property type="match status" value="1"/>
</dbReference>
<evidence type="ECO:0000256" key="14">
    <source>
        <dbReference type="SAM" id="Phobius"/>
    </source>
</evidence>
<dbReference type="Pfam" id="PF02518">
    <property type="entry name" value="HATPase_c"/>
    <property type="match status" value="1"/>
</dbReference>
<evidence type="ECO:0000256" key="13">
    <source>
        <dbReference type="ARBA" id="ARBA00023136"/>
    </source>
</evidence>
<evidence type="ECO:0000256" key="10">
    <source>
        <dbReference type="ARBA" id="ARBA00022840"/>
    </source>
</evidence>
<keyword evidence="9 16" id="KW-0418">Kinase</keyword>
<gene>
    <name evidence="16" type="ORF">K5I21_22690</name>
</gene>
<comment type="subcellular location">
    <subcellularLocation>
        <location evidence="2">Cell membrane</location>
        <topology evidence="2">Multi-pass membrane protein</topology>
    </subcellularLocation>
</comment>
<keyword evidence="10" id="KW-0067">ATP-binding</keyword>
<keyword evidence="5" id="KW-0597">Phosphoprotein</keyword>
<evidence type="ECO:0000313" key="17">
    <source>
        <dbReference type="Proteomes" id="UP001203136"/>
    </source>
</evidence>
<dbReference type="InterPro" id="IPR050398">
    <property type="entry name" value="HssS/ArlS-like"/>
</dbReference>
<dbReference type="Pfam" id="PF00512">
    <property type="entry name" value="HisKA"/>
    <property type="match status" value="1"/>
</dbReference>
<name>A0AAW5F9L8_CLOSY</name>
<dbReference type="SMART" id="SM00388">
    <property type="entry name" value="HisKA"/>
    <property type="match status" value="1"/>
</dbReference>
<keyword evidence="13 14" id="KW-0472">Membrane</keyword>
<evidence type="ECO:0000259" key="15">
    <source>
        <dbReference type="PROSITE" id="PS50109"/>
    </source>
</evidence>
<feature type="transmembrane region" description="Helical" evidence="14">
    <location>
        <begin position="294"/>
        <end position="317"/>
    </location>
</feature>
<dbReference type="InterPro" id="IPR005467">
    <property type="entry name" value="His_kinase_dom"/>
</dbReference>
<evidence type="ECO:0000256" key="7">
    <source>
        <dbReference type="ARBA" id="ARBA00022692"/>
    </source>
</evidence>
<keyword evidence="8" id="KW-0547">Nucleotide-binding</keyword>
<dbReference type="AlphaFoldDB" id="A0AAW5F9L8"/>
<feature type="domain" description="Histidine kinase" evidence="15">
    <location>
        <begin position="556"/>
        <end position="764"/>
    </location>
</feature>
<organism evidence="16 17">
    <name type="scientific">Clostridium symbiosum</name>
    <name type="common">Bacteroides symbiosus</name>
    <dbReference type="NCBI Taxonomy" id="1512"/>
    <lineage>
        <taxon>Bacteria</taxon>
        <taxon>Bacillati</taxon>
        <taxon>Bacillota</taxon>
        <taxon>Clostridia</taxon>
        <taxon>Lachnospirales</taxon>
        <taxon>Lachnospiraceae</taxon>
        <taxon>Otoolea</taxon>
    </lineage>
</organism>
<dbReference type="PANTHER" id="PTHR45528">
    <property type="entry name" value="SENSOR HISTIDINE KINASE CPXA"/>
    <property type="match status" value="1"/>
</dbReference>
<keyword evidence="11 14" id="KW-1133">Transmembrane helix</keyword>
<dbReference type="EMBL" id="JAINVB010000001">
    <property type="protein sequence ID" value="MCK0088616.1"/>
    <property type="molecule type" value="Genomic_DNA"/>
</dbReference>
<reference evidence="16" key="1">
    <citation type="journal article" date="2022" name="Cell Host Microbe">
        <title>Colonization of the live biotherapeutic product VE303 and modulation of the microbiota and metabolites in healthy volunteers.</title>
        <authorList>
            <person name="Dsouza M."/>
            <person name="Menon R."/>
            <person name="Crossette E."/>
            <person name="Bhattarai S.K."/>
            <person name="Schneider J."/>
            <person name="Kim Y.G."/>
            <person name="Reddy S."/>
            <person name="Caballero S."/>
            <person name="Felix C."/>
            <person name="Cornacchione L."/>
            <person name="Hendrickson J."/>
            <person name="Watson A.R."/>
            <person name="Minot S.S."/>
            <person name="Greenfield N."/>
            <person name="Schopf L."/>
            <person name="Szabady R."/>
            <person name="Patarroyo J."/>
            <person name="Smith W."/>
            <person name="Harrison P."/>
            <person name="Kuijper E.J."/>
            <person name="Kelly C.P."/>
            <person name="Olle B."/>
            <person name="Bobilev D."/>
            <person name="Silber J.L."/>
            <person name="Bucci V."/>
            <person name="Roberts B."/>
            <person name="Faith J."/>
            <person name="Norman J.M."/>
        </authorList>
    </citation>
    <scope>NUCLEOTIDE SEQUENCE</scope>
    <source>
        <strain evidence="16">VE303-04</strain>
    </source>
</reference>
<dbReference type="Proteomes" id="UP001203136">
    <property type="component" value="Unassembled WGS sequence"/>
</dbReference>
<comment type="caution">
    <text evidence="16">The sequence shown here is derived from an EMBL/GenBank/DDBJ whole genome shotgun (WGS) entry which is preliminary data.</text>
</comment>
<keyword evidence="6" id="KW-0808">Transferase</keyword>
<keyword evidence="12" id="KW-0902">Two-component regulatory system</keyword>
<dbReference type="PANTHER" id="PTHR45528:SF1">
    <property type="entry name" value="SENSOR HISTIDINE KINASE CPXA"/>
    <property type="match status" value="1"/>
</dbReference>
<evidence type="ECO:0000256" key="5">
    <source>
        <dbReference type="ARBA" id="ARBA00022553"/>
    </source>
</evidence>
<dbReference type="EC" id="2.7.13.3" evidence="3"/>
<evidence type="ECO:0000256" key="1">
    <source>
        <dbReference type="ARBA" id="ARBA00000085"/>
    </source>
</evidence>
<feature type="transmembrane region" description="Helical" evidence="14">
    <location>
        <begin position="344"/>
        <end position="369"/>
    </location>
</feature>
<dbReference type="SMART" id="SM00387">
    <property type="entry name" value="HATPase_c"/>
    <property type="match status" value="1"/>
</dbReference>
<evidence type="ECO:0000256" key="6">
    <source>
        <dbReference type="ARBA" id="ARBA00022679"/>
    </source>
</evidence>
<evidence type="ECO:0000256" key="9">
    <source>
        <dbReference type="ARBA" id="ARBA00022777"/>
    </source>
</evidence>
<dbReference type="Gene3D" id="1.10.287.130">
    <property type="match status" value="1"/>
</dbReference>
<evidence type="ECO:0000256" key="4">
    <source>
        <dbReference type="ARBA" id="ARBA00022475"/>
    </source>
</evidence>
<dbReference type="InterPro" id="IPR003594">
    <property type="entry name" value="HATPase_dom"/>
</dbReference>
<dbReference type="InterPro" id="IPR003661">
    <property type="entry name" value="HisK_dim/P_dom"/>
</dbReference>
<evidence type="ECO:0000256" key="8">
    <source>
        <dbReference type="ARBA" id="ARBA00022741"/>
    </source>
</evidence>
<feature type="transmembrane region" description="Helical" evidence="14">
    <location>
        <begin position="381"/>
        <end position="399"/>
    </location>
</feature>
<dbReference type="InterPro" id="IPR036890">
    <property type="entry name" value="HATPase_C_sf"/>
</dbReference>
<dbReference type="CDD" id="cd00082">
    <property type="entry name" value="HisKA"/>
    <property type="match status" value="1"/>
</dbReference>
<proteinExistence type="predicted"/>
<feature type="transmembrane region" description="Helical" evidence="14">
    <location>
        <begin position="437"/>
        <end position="455"/>
    </location>
</feature>
<comment type="catalytic activity">
    <reaction evidence="1">
        <text>ATP + protein L-histidine = ADP + protein N-phospho-L-histidine.</text>
        <dbReference type="EC" id="2.7.13.3"/>
    </reaction>
</comment>
<dbReference type="RefSeq" id="WP_024738833.1">
    <property type="nucleotide sequence ID" value="NZ_JAINVB010000001.1"/>
</dbReference>
<evidence type="ECO:0000256" key="3">
    <source>
        <dbReference type="ARBA" id="ARBA00012438"/>
    </source>
</evidence>
<feature type="transmembrane region" description="Helical" evidence="14">
    <location>
        <begin position="467"/>
        <end position="488"/>
    </location>
</feature>
<dbReference type="GO" id="GO:0000155">
    <property type="term" value="F:phosphorelay sensor kinase activity"/>
    <property type="evidence" value="ECO:0007669"/>
    <property type="project" value="InterPro"/>
</dbReference>
<protein>
    <recommendedName>
        <fullName evidence="3">histidine kinase</fullName>
        <ecNumber evidence="3">2.7.13.3</ecNumber>
    </recommendedName>
</protein>
<dbReference type="InterPro" id="IPR036097">
    <property type="entry name" value="HisK_dim/P_sf"/>
</dbReference>
<evidence type="ECO:0000256" key="2">
    <source>
        <dbReference type="ARBA" id="ARBA00004651"/>
    </source>
</evidence>